<name>A0A3N1Y139_9GAMM</name>
<dbReference type="PANTHER" id="PTHR35177">
    <property type="entry name" value="HYDROGENASE MATURATION FACTOR HYBG"/>
    <property type="match status" value="1"/>
</dbReference>
<dbReference type="PRINTS" id="PR00445">
    <property type="entry name" value="HUPFHYPC"/>
</dbReference>
<dbReference type="EMBL" id="RJVI01000002">
    <property type="protein sequence ID" value="ROR32536.1"/>
    <property type="molecule type" value="Genomic_DNA"/>
</dbReference>
<evidence type="ECO:0000313" key="3">
    <source>
        <dbReference type="Proteomes" id="UP000276634"/>
    </source>
</evidence>
<dbReference type="InterPro" id="IPR001109">
    <property type="entry name" value="Hydrogenase_HupF/HypC"/>
</dbReference>
<dbReference type="GO" id="GO:0051604">
    <property type="term" value="P:protein maturation"/>
    <property type="evidence" value="ECO:0007669"/>
    <property type="project" value="TreeGrafter"/>
</dbReference>
<dbReference type="Proteomes" id="UP000276634">
    <property type="component" value="Unassembled WGS sequence"/>
</dbReference>
<accession>A0A3N1Y139</accession>
<dbReference type="InterPro" id="IPR019812">
    <property type="entry name" value="Hydgase_assmbl_chp_CS"/>
</dbReference>
<protein>
    <submittedName>
        <fullName evidence="2">Hydrogenase expression/formation protein HypC</fullName>
    </submittedName>
</protein>
<dbReference type="OrthoDB" id="9806017at2"/>
<dbReference type="RefSeq" id="WP_123401461.1">
    <property type="nucleotide sequence ID" value="NZ_RJVI01000002.1"/>
</dbReference>
<dbReference type="Gene3D" id="2.30.30.140">
    <property type="match status" value="1"/>
</dbReference>
<evidence type="ECO:0000256" key="1">
    <source>
        <dbReference type="ARBA" id="ARBA00006018"/>
    </source>
</evidence>
<dbReference type="GO" id="GO:1902670">
    <property type="term" value="F:carbon dioxide binding"/>
    <property type="evidence" value="ECO:0007669"/>
    <property type="project" value="TreeGrafter"/>
</dbReference>
<dbReference type="SUPFAM" id="SSF159127">
    <property type="entry name" value="HupF/HypC-like"/>
    <property type="match status" value="1"/>
</dbReference>
<proteinExistence type="inferred from homology"/>
<dbReference type="Pfam" id="PF01455">
    <property type="entry name" value="HupF_HypC"/>
    <property type="match status" value="1"/>
</dbReference>
<dbReference type="PROSITE" id="PS01097">
    <property type="entry name" value="HUPF_HYPC"/>
    <property type="match status" value="1"/>
</dbReference>
<comment type="similarity">
    <text evidence="1">Belongs to the HupF/HypC family.</text>
</comment>
<gene>
    <name evidence="2" type="ORF">EDC57_1738</name>
</gene>
<dbReference type="AlphaFoldDB" id="A0A3N1Y139"/>
<evidence type="ECO:0000313" key="2">
    <source>
        <dbReference type="EMBL" id="ROR32536.1"/>
    </source>
</evidence>
<reference evidence="2 3" key="1">
    <citation type="submission" date="2018-11" db="EMBL/GenBank/DDBJ databases">
        <title>Genomic Encyclopedia of Type Strains, Phase IV (KMG-IV): sequencing the most valuable type-strain genomes for metagenomic binning, comparative biology and taxonomic classification.</title>
        <authorList>
            <person name="Goeker M."/>
        </authorList>
    </citation>
    <scope>NUCLEOTIDE SEQUENCE [LARGE SCALE GENOMIC DNA]</scope>
    <source>
        <strain evidence="2 3">DSM 100275</strain>
    </source>
</reference>
<dbReference type="NCBIfam" id="TIGR00074">
    <property type="entry name" value="hypC_hupF"/>
    <property type="match status" value="1"/>
</dbReference>
<dbReference type="GO" id="GO:0005506">
    <property type="term" value="F:iron ion binding"/>
    <property type="evidence" value="ECO:0007669"/>
    <property type="project" value="TreeGrafter"/>
</dbReference>
<comment type="caution">
    <text evidence="2">The sequence shown here is derived from an EMBL/GenBank/DDBJ whole genome shotgun (WGS) entry which is preliminary data.</text>
</comment>
<organism evidence="2 3">
    <name type="scientific">Inmirania thermothiophila</name>
    <dbReference type="NCBI Taxonomy" id="1750597"/>
    <lineage>
        <taxon>Bacteria</taxon>
        <taxon>Pseudomonadati</taxon>
        <taxon>Pseudomonadota</taxon>
        <taxon>Gammaproteobacteria</taxon>
        <taxon>Chromatiales</taxon>
        <taxon>Ectothiorhodospiraceae</taxon>
        <taxon>Inmirania</taxon>
    </lineage>
</organism>
<sequence>MCLAVPSQVVAVGEGTAVVEAFGRRREVSLLLLDAPVVPGDYVLVQAGGFAYEKVEPKRAREALAEIEALLGEGGEAPDGAVGW</sequence>
<keyword evidence="3" id="KW-1185">Reference proteome</keyword>
<dbReference type="PANTHER" id="PTHR35177:SF2">
    <property type="entry name" value="HYDROGENASE MATURATION FACTOR HYBG"/>
    <property type="match status" value="1"/>
</dbReference>